<name>A0ABW3IJ44_9FLAO</name>
<keyword evidence="2" id="KW-1185">Reference proteome</keyword>
<accession>A0ABW3IJ44</accession>
<evidence type="ECO:0000313" key="2">
    <source>
        <dbReference type="Proteomes" id="UP001597100"/>
    </source>
</evidence>
<dbReference type="Proteomes" id="UP001597100">
    <property type="component" value="Unassembled WGS sequence"/>
</dbReference>
<evidence type="ECO:0000313" key="1">
    <source>
        <dbReference type="EMBL" id="MFD0978004.1"/>
    </source>
</evidence>
<dbReference type="EMBL" id="JBHTJP010000035">
    <property type="protein sequence ID" value="MFD0978004.1"/>
    <property type="molecule type" value="Genomic_DNA"/>
</dbReference>
<gene>
    <name evidence="1" type="ORF">ACFQ1G_14495</name>
</gene>
<organism evidence="1 2">
    <name type="scientific">Salinimicrobium gaetbulicola</name>
    <dbReference type="NCBI Taxonomy" id="999702"/>
    <lineage>
        <taxon>Bacteria</taxon>
        <taxon>Pseudomonadati</taxon>
        <taxon>Bacteroidota</taxon>
        <taxon>Flavobacteriia</taxon>
        <taxon>Flavobacteriales</taxon>
        <taxon>Flavobacteriaceae</taxon>
        <taxon>Salinimicrobium</taxon>
    </lineage>
</organism>
<reference evidence="2" key="1">
    <citation type="journal article" date="2019" name="Int. J. Syst. Evol. Microbiol.">
        <title>The Global Catalogue of Microorganisms (GCM) 10K type strain sequencing project: providing services to taxonomists for standard genome sequencing and annotation.</title>
        <authorList>
            <consortium name="The Broad Institute Genomics Platform"/>
            <consortium name="The Broad Institute Genome Sequencing Center for Infectious Disease"/>
            <person name="Wu L."/>
            <person name="Ma J."/>
        </authorList>
    </citation>
    <scope>NUCLEOTIDE SEQUENCE [LARGE SCALE GENOMIC DNA]</scope>
    <source>
        <strain evidence="2">CCUG 60898</strain>
    </source>
</reference>
<dbReference type="RefSeq" id="WP_380740757.1">
    <property type="nucleotide sequence ID" value="NZ_JBHTJP010000035.1"/>
</dbReference>
<sequence length="64" mass="7158">MNLKNDAKKAAKRGAELWAAKKGLQWTGSLLKWGAIAGAGYLGYKYYRKNENTIKDKLNMSSVH</sequence>
<proteinExistence type="predicted"/>
<protein>
    <submittedName>
        <fullName evidence="1">Uncharacterized protein</fullName>
    </submittedName>
</protein>
<comment type="caution">
    <text evidence="1">The sequence shown here is derived from an EMBL/GenBank/DDBJ whole genome shotgun (WGS) entry which is preliminary data.</text>
</comment>